<comment type="caution">
    <text evidence="1">The sequence shown here is derived from an EMBL/GenBank/DDBJ whole genome shotgun (WGS) entry which is preliminary data.</text>
</comment>
<accession>A0ACB6YZM2</accession>
<proteinExistence type="predicted"/>
<evidence type="ECO:0000313" key="2">
    <source>
        <dbReference type="Proteomes" id="UP000886501"/>
    </source>
</evidence>
<dbReference type="EMBL" id="MU118380">
    <property type="protein sequence ID" value="KAF9642697.1"/>
    <property type="molecule type" value="Genomic_DNA"/>
</dbReference>
<sequence length="70" mass="7877">MSSAIADRPPSVTPIDVERNSYFRRLSTSPPSAVYRTLQHYTVYVINERLSTVLLKGLDSATTSCRSRPF</sequence>
<keyword evidence="2" id="KW-1185">Reference proteome</keyword>
<reference evidence="1" key="2">
    <citation type="journal article" date="2020" name="Nat. Commun.">
        <title>Large-scale genome sequencing of mycorrhizal fungi provides insights into the early evolution of symbiotic traits.</title>
        <authorList>
            <person name="Miyauchi S."/>
            <person name="Kiss E."/>
            <person name="Kuo A."/>
            <person name="Drula E."/>
            <person name="Kohler A."/>
            <person name="Sanchez-Garcia M."/>
            <person name="Morin E."/>
            <person name="Andreopoulos B."/>
            <person name="Barry K.W."/>
            <person name="Bonito G."/>
            <person name="Buee M."/>
            <person name="Carver A."/>
            <person name="Chen C."/>
            <person name="Cichocki N."/>
            <person name="Clum A."/>
            <person name="Culley D."/>
            <person name="Crous P.W."/>
            <person name="Fauchery L."/>
            <person name="Girlanda M."/>
            <person name="Hayes R.D."/>
            <person name="Keri Z."/>
            <person name="LaButti K."/>
            <person name="Lipzen A."/>
            <person name="Lombard V."/>
            <person name="Magnuson J."/>
            <person name="Maillard F."/>
            <person name="Murat C."/>
            <person name="Nolan M."/>
            <person name="Ohm R.A."/>
            <person name="Pangilinan J."/>
            <person name="Pereira M.F."/>
            <person name="Perotto S."/>
            <person name="Peter M."/>
            <person name="Pfister S."/>
            <person name="Riley R."/>
            <person name="Sitrit Y."/>
            <person name="Stielow J.B."/>
            <person name="Szollosi G."/>
            <person name="Zifcakova L."/>
            <person name="Stursova M."/>
            <person name="Spatafora J.W."/>
            <person name="Tedersoo L."/>
            <person name="Vaario L.M."/>
            <person name="Yamada A."/>
            <person name="Yan M."/>
            <person name="Wang P."/>
            <person name="Xu J."/>
            <person name="Bruns T."/>
            <person name="Baldrian P."/>
            <person name="Vilgalys R."/>
            <person name="Dunand C."/>
            <person name="Henrissat B."/>
            <person name="Grigoriev I.V."/>
            <person name="Hibbett D."/>
            <person name="Nagy L.G."/>
            <person name="Martin F.M."/>
        </authorList>
    </citation>
    <scope>NUCLEOTIDE SEQUENCE</scope>
    <source>
        <strain evidence="1">P2</strain>
    </source>
</reference>
<organism evidence="1 2">
    <name type="scientific">Thelephora ganbajun</name>
    <name type="common">Ganba fungus</name>
    <dbReference type="NCBI Taxonomy" id="370292"/>
    <lineage>
        <taxon>Eukaryota</taxon>
        <taxon>Fungi</taxon>
        <taxon>Dikarya</taxon>
        <taxon>Basidiomycota</taxon>
        <taxon>Agaricomycotina</taxon>
        <taxon>Agaricomycetes</taxon>
        <taxon>Thelephorales</taxon>
        <taxon>Thelephoraceae</taxon>
        <taxon>Thelephora</taxon>
    </lineage>
</organism>
<dbReference type="Proteomes" id="UP000886501">
    <property type="component" value="Unassembled WGS sequence"/>
</dbReference>
<reference evidence="1" key="1">
    <citation type="submission" date="2019-10" db="EMBL/GenBank/DDBJ databases">
        <authorList>
            <consortium name="DOE Joint Genome Institute"/>
            <person name="Kuo A."/>
            <person name="Miyauchi S."/>
            <person name="Kiss E."/>
            <person name="Drula E."/>
            <person name="Kohler A."/>
            <person name="Sanchez-Garcia M."/>
            <person name="Andreopoulos B."/>
            <person name="Barry K.W."/>
            <person name="Bonito G."/>
            <person name="Buee M."/>
            <person name="Carver A."/>
            <person name="Chen C."/>
            <person name="Cichocki N."/>
            <person name="Clum A."/>
            <person name="Culley D."/>
            <person name="Crous P.W."/>
            <person name="Fauchery L."/>
            <person name="Girlanda M."/>
            <person name="Hayes R."/>
            <person name="Keri Z."/>
            <person name="Labutti K."/>
            <person name="Lipzen A."/>
            <person name="Lombard V."/>
            <person name="Magnuson J."/>
            <person name="Maillard F."/>
            <person name="Morin E."/>
            <person name="Murat C."/>
            <person name="Nolan M."/>
            <person name="Ohm R."/>
            <person name="Pangilinan J."/>
            <person name="Pereira M."/>
            <person name="Perotto S."/>
            <person name="Peter M."/>
            <person name="Riley R."/>
            <person name="Sitrit Y."/>
            <person name="Stielow B."/>
            <person name="Szollosi G."/>
            <person name="Zifcakova L."/>
            <person name="Stursova M."/>
            <person name="Spatafora J.W."/>
            <person name="Tedersoo L."/>
            <person name="Vaario L.-M."/>
            <person name="Yamada A."/>
            <person name="Yan M."/>
            <person name="Wang P."/>
            <person name="Xu J."/>
            <person name="Bruns T."/>
            <person name="Baldrian P."/>
            <person name="Vilgalys R."/>
            <person name="Henrissat B."/>
            <person name="Grigoriev I.V."/>
            <person name="Hibbett D."/>
            <person name="Nagy L.G."/>
            <person name="Martin F.M."/>
        </authorList>
    </citation>
    <scope>NUCLEOTIDE SEQUENCE</scope>
    <source>
        <strain evidence="1">P2</strain>
    </source>
</reference>
<protein>
    <submittedName>
        <fullName evidence="1">Uncharacterized protein</fullName>
    </submittedName>
</protein>
<evidence type="ECO:0000313" key="1">
    <source>
        <dbReference type="EMBL" id="KAF9642697.1"/>
    </source>
</evidence>
<name>A0ACB6YZM2_THEGA</name>
<gene>
    <name evidence="1" type="ORF">BDM02DRAFT_3124253</name>
</gene>